<proteinExistence type="predicted"/>
<dbReference type="InterPro" id="IPR036397">
    <property type="entry name" value="RNaseH_sf"/>
</dbReference>
<evidence type="ECO:0000259" key="1">
    <source>
        <dbReference type="Pfam" id="PF13358"/>
    </source>
</evidence>
<evidence type="ECO:0000259" key="2">
    <source>
        <dbReference type="Pfam" id="PF13592"/>
    </source>
</evidence>
<dbReference type="NCBIfam" id="NF033545">
    <property type="entry name" value="transpos_IS630"/>
    <property type="match status" value="1"/>
</dbReference>
<sequence>MSAAVPLREDFTADDLRRLASCSRDAGQSRRLLALAQIYDGGTRTDAARIGVVGLQTVRDWVLAFNANGPAGLIDRKAPGHPPKLNQAQRQALAEIVESGPDPDRHGVVRWRRKDLAAWLYQRFRVSLDETTVGRELRRLGFAKMSARPQHYAQDPAALESFKKPLPAELMAIRARLPAGTRIELWWSDEARVGQKNTLTRLWARRGTRPRLPHDQRTQSAYIFGAICPEKGKGAALVMPWCNTSAMNAHLQEISSMVDPGAHAVLMLDGAGWHIAGDLVVPGNITLLPLPPRAPELNPVENVWQYLRDNWLGNRIFASYEEIVDQCCRAWNNLIERPWMIMSIGLRDWAYRL</sequence>
<name>A0A6N6MER3_9HYPH</name>
<feature type="domain" description="Tc1-like transposase DDE" evidence="1">
    <location>
        <begin position="185"/>
        <end position="323"/>
    </location>
</feature>
<protein>
    <submittedName>
        <fullName evidence="3">IS630 family transposase</fullName>
    </submittedName>
</protein>
<evidence type="ECO:0000313" key="3">
    <source>
        <dbReference type="EMBL" id="KAB1069275.1"/>
    </source>
</evidence>
<dbReference type="InterPro" id="IPR025959">
    <property type="entry name" value="Winged_HTH_dom"/>
</dbReference>
<dbReference type="InterPro" id="IPR047655">
    <property type="entry name" value="Transpos_IS630-like"/>
</dbReference>
<evidence type="ECO:0000313" key="4">
    <source>
        <dbReference type="Proteomes" id="UP000441523"/>
    </source>
</evidence>
<accession>A0A6N6MER3</accession>
<reference evidence="3 4" key="1">
    <citation type="submission" date="2019-09" db="EMBL/GenBank/DDBJ databases">
        <title>YIM 132548 draft genome.</title>
        <authorList>
            <person name="Jiang L."/>
        </authorList>
    </citation>
    <scope>NUCLEOTIDE SEQUENCE [LARGE SCALE GENOMIC DNA]</scope>
    <source>
        <strain evidence="3 4">YIM 132548</strain>
    </source>
</reference>
<keyword evidence="4" id="KW-1185">Reference proteome</keyword>
<dbReference type="InterPro" id="IPR009057">
    <property type="entry name" value="Homeodomain-like_sf"/>
</dbReference>
<dbReference type="GO" id="GO:0003676">
    <property type="term" value="F:nucleic acid binding"/>
    <property type="evidence" value="ECO:0007669"/>
    <property type="project" value="InterPro"/>
</dbReference>
<feature type="domain" description="Winged helix-turn helix" evidence="2">
    <location>
        <begin position="108"/>
        <end position="165"/>
    </location>
</feature>
<dbReference type="AlphaFoldDB" id="A0A6N6MER3"/>
<dbReference type="EMBL" id="VZZJ01000041">
    <property type="protein sequence ID" value="KAB1069275.1"/>
    <property type="molecule type" value="Genomic_DNA"/>
</dbReference>
<comment type="caution">
    <text evidence="3">The sequence shown here is derived from an EMBL/GenBank/DDBJ whole genome shotgun (WGS) entry which is preliminary data.</text>
</comment>
<dbReference type="Pfam" id="PF13551">
    <property type="entry name" value="HTH_29"/>
    <property type="match status" value="1"/>
</dbReference>
<dbReference type="InterPro" id="IPR038717">
    <property type="entry name" value="Tc1-like_DDE_dom"/>
</dbReference>
<dbReference type="SUPFAM" id="SSF46689">
    <property type="entry name" value="Homeodomain-like"/>
    <property type="match status" value="1"/>
</dbReference>
<dbReference type="Gene3D" id="3.30.420.10">
    <property type="entry name" value="Ribonuclease H-like superfamily/Ribonuclease H"/>
    <property type="match status" value="1"/>
</dbReference>
<dbReference type="Proteomes" id="UP000441523">
    <property type="component" value="Unassembled WGS sequence"/>
</dbReference>
<gene>
    <name evidence="3" type="ORF">F6X51_25725</name>
</gene>
<organism evidence="3 4">
    <name type="scientific">Methylobacterium planeticum</name>
    <dbReference type="NCBI Taxonomy" id="2615211"/>
    <lineage>
        <taxon>Bacteria</taxon>
        <taxon>Pseudomonadati</taxon>
        <taxon>Pseudomonadota</taxon>
        <taxon>Alphaproteobacteria</taxon>
        <taxon>Hyphomicrobiales</taxon>
        <taxon>Methylobacteriaceae</taxon>
        <taxon>Methylobacterium</taxon>
    </lineage>
</organism>
<dbReference type="Pfam" id="PF13358">
    <property type="entry name" value="DDE_3"/>
    <property type="match status" value="1"/>
</dbReference>
<dbReference type="Pfam" id="PF13592">
    <property type="entry name" value="HTH_33"/>
    <property type="match status" value="1"/>
</dbReference>
<dbReference type="RefSeq" id="WP_150966714.1">
    <property type="nucleotide sequence ID" value="NZ_VZZJ01000041.1"/>
</dbReference>